<evidence type="ECO:0000313" key="37">
    <source>
        <dbReference type="Proteomes" id="UP000005207"/>
    </source>
</evidence>
<evidence type="ECO:0000256" key="29">
    <source>
        <dbReference type="ARBA" id="ARBA00055539"/>
    </source>
</evidence>
<evidence type="ECO:0000256" key="20">
    <source>
        <dbReference type="ARBA" id="ARBA00023150"/>
    </source>
</evidence>
<dbReference type="CDD" id="cd00886">
    <property type="entry name" value="MogA_MoaB"/>
    <property type="match status" value="1"/>
</dbReference>
<evidence type="ECO:0000256" key="19">
    <source>
        <dbReference type="ARBA" id="ARBA00023136"/>
    </source>
</evidence>
<dbReference type="InterPro" id="IPR005110">
    <property type="entry name" value="MoeA_linker/N"/>
</dbReference>
<keyword evidence="18" id="KW-0770">Synapse</keyword>
<evidence type="ECO:0000256" key="2">
    <source>
        <dbReference type="ARBA" id="ARBA00004245"/>
    </source>
</evidence>
<dbReference type="EC" id="2.7.7.75" evidence="8"/>
<evidence type="ECO:0000313" key="36">
    <source>
        <dbReference type="Ensembl" id="ENSONIP00000045010.1"/>
    </source>
</evidence>
<evidence type="ECO:0000256" key="4">
    <source>
        <dbReference type="ARBA" id="ARBA00004514"/>
    </source>
</evidence>
<dbReference type="GO" id="GO:0005524">
    <property type="term" value="F:ATP binding"/>
    <property type="evidence" value="ECO:0007669"/>
    <property type="project" value="UniProtKB-UniRule"/>
</dbReference>
<dbReference type="FunFam" id="3.90.105.10:FF:000004">
    <property type="entry name" value="Molybdopterin molybdenumtransferase"/>
    <property type="match status" value="1"/>
</dbReference>
<dbReference type="GO" id="GO:0007529">
    <property type="term" value="P:establishment of synaptic specificity at neuromuscular junction"/>
    <property type="evidence" value="ECO:0007669"/>
    <property type="project" value="TreeGrafter"/>
</dbReference>
<dbReference type="SUPFAM" id="SSF53218">
    <property type="entry name" value="Molybdenum cofactor biosynthesis proteins"/>
    <property type="match status" value="2"/>
</dbReference>
<dbReference type="InterPro" id="IPR036135">
    <property type="entry name" value="MoeA_linker/N_sf"/>
</dbReference>
<keyword evidence="11" id="KW-0963">Cytoplasm</keyword>
<name>A0A669CA19_ORENI</name>
<dbReference type="SMART" id="SM00852">
    <property type="entry name" value="MoCF_biosynth"/>
    <property type="match status" value="2"/>
</dbReference>
<dbReference type="AlphaFoldDB" id="A0A669CA19"/>
<evidence type="ECO:0000259" key="35">
    <source>
        <dbReference type="SMART" id="SM00852"/>
    </source>
</evidence>
<dbReference type="UniPathway" id="UPA00344"/>
<evidence type="ECO:0000256" key="30">
    <source>
        <dbReference type="ARBA" id="ARBA00059974"/>
    </source>
</evidence>
<comment type="function">
    <text evidence="29">Also has a catalytic activity and catalyzes two steps in the biosynthesis of the molybdenum cofactor. In the first step, molybdopterin is adenylated. Subsequently, molybdate is inserted into adenylated molybdopterin and AMP is released.</text>
</comment>
<gene>
    <name evidence="36" type="primary">GPHN</name>
    <name evidence="36" type="synonym">gphnb</name>
</gene>
<dbReference type="GO" id="GO:0061599">
    <property type="term" value="F:molybdopterin molybdotransferase activity"/>
    <property type="evidence" value="ECO:0007669"/>
    <property type="project" value="UniProtKB-UniRule"/>
</dbReference>
<dbReference type="GO" id="GO:0072579">
    <property type="term" value="P:glycine receptor clustering"/>
    <property type="evidence" value="ECO:0007669"/>
    <property type="project" value="TreeGrafter"/>
</dbReference>
<dbReference type="InterPro" id="IPR008284">
    <property type="entry name" value="MoCF_biosynth_CS"/>
</dbReference>
<keyword evidence="15" id="KW-0547">Nucleotide-binding</keyword>
<dbReference type="GeneTree" id="ENSGT00390000016577"/>
<dbReference type="InterPro" id="IPR038987">
    <property type="entry name" value="MoeA-like"/>
</dbReference>
<comment type="similarity">
    <text evidence="6">In the N-terminal section; belongs to the MoaB/Mog family.</text>
</comment>
<keyword evidence="16" id="KW-0067">ATP-binding</keyword>
<evidence type="ECO:0000256" key="27">
    <source>
        <dbReference type="ARBA" id="ARBA00050229"/>
    </source>
</evidence>
<evidence type="ECO:0000256" key="33">
    <source>
        <dbReference type="RuleBase" id="RU365090"/>
    </source>
</evidence>
<dbReference type="SUPFAM" id="SSF63867">
    <property type="entry name" value="MoeA C-terminal domain-like"/>
    <property type="match status" value="1"/>
</dbReference>
<dbReference type="Proteomes" id="UP000005207">
    <property type="component" value="Linkage group LG15"/>
</dbReference>
<evidence type="ECO:0000256" key="9">
    <source>
        <dbReference type="ARBA" id="ARBA00013269"/>
    </source>
</evidence>
<dbReference type="NCBIfam" id="NF045515">
    <property type="entry name" value="Glp_gephyrin"/>
    <property type="match status" value="1"/>
</dbReference>
<keyword evidence="22" id="KW-0628">Postsynaptic cell membrane</keyword>
<feature type="region of interest" description="Disordered" evidence="34">
    <location>
        <begin position="191"/>
        <end position="327"/>
    </location>
</feature>
<dbReference type="SUPFAM" id="SSF63882">
    <property type="entry name" value="MoeA N-terminal region -like"/>
    <property type="match status" value="1"/>
</dbReference>
<comment type="catalytic activity">
    <reaction evidence="27">
        <text>adenylyl-molybdopterin + molybdate = Mo-molybdopterin + AMP + H(+)</text>
        <dbReference type="Rhea" id="RHEA:35047"/>
        <dbReference type="ChEBI" id="CHEBI:15378"/>
        <dbReference type="ChEBI" id="CHEBI:36264"/>
        <dbReference type="ChEBI" id="CHEBI:62727"/>
        <dbReference type="ChEBI" id="CHEBI:71302"/>
        <dbReference type="ChEBI" id="CHEBI:456215"/>
        <dbReference type="EC" id="2.10.1.1"/>
    </reaction>
    <physiologicalReaction direction="left-to-right" evidence="27">
        <dbReference type="Rhea" id="RHEA:35048"/>
    </physiologicalReaction>
</comment>
<keyword evidence="17 33" id="KW-0460">Magnesium</keyword>
<dbReference type="FunFam" id="2.40.340.10:FF:000001">
    <property type="entry name" value="Molybdopterin molybdenumtransferase"/>
    <property type="match status" value="1"/>
</dbReference>
<keyword evidence="12 33" id="KW-0500">Molybdenum</keyword>
<dbReference type="GO" id="GO:0006777">
    <property type="term" value="P:Mo-molybdopterin cofactor biosynthetic process"/>
    <property type="evidence" value="ECO:0007669"/>
    <property type="project" value="UniProtKB-UniRule"/>
</dbReference>
<dbReference type="GO" id="GO:0046872">
    <property type="term" value="F:metal ion binding"/>
    <property type="evidence" value="ECO:0007669"/>
    <property type="project" value="UniProtKB-UniRule"/>
</dbReference>
<keyword evidence="13 33" id="KW-0808">Transferase</keyword>
<evidence type="ECO:0000256" key="32">
    <source>
        <dbReference type="ARBA" id="ARBA00073890"/>
    </source>
</evidence>
<dbReference type="GO" id="GO:0005856">
    <property type="term" value="C:cytoskeleton"/>
    <property type="evidence" value="ECO:0007669"/>
    <property type="project" value="UniProtKB-SubCell"/>
</dbReference>
<dbReference type="Pfam" id="PF03453">
    <property type="entry name" value="MoeA_N"/>
    <property type="match status" value="1"/>
</dbReference>
<evidence type="ECO:0000256" key="14">
    <source>
        <dbReference type="ARBA" id="ARBA00022723"/>
    </source>
</evidence>
<comment type="function">
    <text evidence="33">Catalyzes two steps in the biosynthesis of the molybdenum cofactor. In the first step, molybdopterin is adenylated. Subsequently, molybdate is inserted into adenylated molybdopterin and AMP is released.</text>
</comment>
<evidence type="ECO:0000256" key="16">
    <source>
        <dbReference type="ARBA" id="ARBA00022840"/>
    </source>
</evidence>
<evidence type="ECO:0000256" key="3">
    <source>
        <dbReference type="ARBA" id="ARBA00004279"/>
    </source>
</evidence>
<evidence type="ECO:0000256" key="31">
    <source>
        <dbReference type="ARBA" id="ARBA00060421"/>
    </source>
</evidence>
<reference evidence="36" key="2">
    <citation type="submission" date="2025-08" db="UniProtKB">
        <authorList>
            <consortium name="Ensembl"/>
        </authorList>
    </citation>
    <scope>IDENTIFICATION</scope>
</reference>
<dbReference type="InterPro" id="IPR036688">
    <property type="entry name" value="MoeA_C_domain_IV_sf"/>
</dbReference>
<dbReference type="Gene3D" id="2.170.190.11">
    <property type="entry name" value="Molybdopterin biosynthesis moea protein, domain 3"/>
    <property type="match status" value="1"/>
</dbReference>
<evidence type="ECO:0000256" key="23">
    <source>
        <dbReference type="ARBA" id="ARBA00023268"/>
    </source>
</evidence>
<dbReference type="FunFam" id="2.170.190.11:FF:000001">
    <property type="entry name" value="Molybdopterin molybdenumtransferase"/>
    <property type="match status" value="1"/>
</dbReference>
<dbReference type="PANTHER" id="PTHR10192">
    <property type="entry name" value="MOLYBDOPTERIN BIOSYNTHESIS PROTEIN"/>
    <property type="match status" value="1"/>
</dbReference>
<feature type="compositionally biased region" description="Pro residues" evidence="34">
    <location>
        <begin position="198"/>
        <end position="210"/>
    </location>
</feature>
<comment type="pathway">
    <text evidence="5 33">Cofactor biosynthesis; molybdopterin biosynthesis.</text>
</comment>
<evidence type="ECO:0000256" key="13">
    <source>
        <dbReference type="ARBA" id="ARBA00022679"/>
    </source>
</evidence>
<dbReference type="Pfam" id="PF00994">
    <property type="entry name" value="MoCF_biosynth"/>
    <property type="match status" value="2"/>
</dbReference>
<feature type="compositionally biased region" description="Polar residues" evidence="34">
    <location>
        <begin position="283"/>
        <end position="305"/>
    </location>
</feature>
<reference evidence="37" key="1">
    <citation type="submission" date="2012-01" db="EMBL/GenBank/DDBJ databases">
        <title>The Genome Sequence of Oreochromis niloticus (Nile Tilapia).</title>
        <authorList>
            <consortium name="Broad Institute Genome Assembly Team"/>
            <consortium name="Broad Institute Sequencing Platform"/>
            <person name="Di Palma F."/>
            <person name="Johnson J."/>
            <person name="Lander E.S."/>
            <person name="Lindblad-Toh K."/>
        </authorList>
    </citation>
    <scope>NUCLEOTIDE SEQUENCE [LARGE SCALE GENOMIC DNA]</scope>
</reference>
<evidence type="ECO:0000256" key="8">
    <source>
        <dbReference type="ARBA" id="ARBA00012509"/>
    </source>
</evidence>
<proteinExistence type="inferred from homology"/>
<dbReference type="FunFam" id="3.40.980.10:FF:000002">
    <property type="entry name" value="Molybdopterin molybdenumtransferase"/>
    <property type="match status" value="1"/>
</dbReference>
<comment type="similarity">
    <text evidence="33">Belongs to the MoeA family.</text>
</comment>
<dbReference type="EC" id="2.10.1.1" evidence="9"/>
<evidence type="ECO:0000256" key="15">
    <source>
        <dbReference type="ARBA" id="ARBA00022741"/>
    </source>
</evidence>
<dbReference type="GO" id="GO:0098970">
    <property type="term" value="P:postsynaptic neurotransmitter receptor diffusion trapping"/>
    <property type="evidence" value="ECO:0007669"/>
    <property type="project" value="TreeGrafter"/>
</dbReference>
<dbReference type="InterPro" id="IPR001453">
    <property type="entry name" value="MoaB/Mog_dom"/>
</dbReference>
<dbReference type="Pfam" id="PF03454">
    <property type="entry name" value="MoeA_C"/>
    <property type="match status" value="1"/>
</dbReference>
<comment type="similarity">
    <text evidence="7">In the C-terminal section; belongs to the MoeA family.</text>
</comment>
<dbReference type="Gene3D" id="2.40.340.10">
    <property type="entry name" value="MoeA, C-terminal, domain IV"/>
    <property type="match status" value="1"/>
</dbReference>
<evidence type="ECO:0000256" key="11">
    <source>
        <dbReference type="ARBA" id="ARBA00022490"/>
    </source>
</evidence>
<dbReference type="Gene3D" id="3.40.980.10">
    <property type="entry name" value="MoaB/Mog-like domain"/>
    <property type="match status" value="2"/>
</dbReference>
<dbReference type="PROSITE" id="PS01078">
    <property type="entry name" value="MOCF_BIOSYNTHESIS_1"/>
    <property type="match status" value="1"/>
</dbReference>
<accession>A0A669CA19</accession>
<dbReference type="FunFam" id="3.40.980.10:FF:000001">
    <property type="entry name" value="Molybdopterin molybdenumtransferase"/>
    <property type="match status" value="1"/>
</dbReference>
<dbReference type="GO" id="GO:0005829">
    <property type="term" value="C:cytosol"/>
    <property type="evidence" value="ECO:0007669"/>
    <property type="project" value="UniProtKB-SubCell"/>
</dbReference>
<keyword evidence="23" id="KW-0511">Multifunctional enzyme</keyword>
<evidence type="ECO:0000256" key="24">
    <source>
        <dbReference type="ARBA" id="ARBA00023273"/>
    </source>
</evidence>
<dbReference type="CDD" id="cd00887">
    <property type="entry name" value="MoeA"/>
    <property type="match status" value="1"/>
</dbReference>
<comment type="cofactor">
    <cofactor evidence="1 33">
        <name>Mg(2+)</name>
        <dbReference type="ChEBI" id="CHEBI:18420"/>
    </cofactor>
</comment>
<dbReference type="GO" id="GO:0097112">
    <property type="term" value="P:gamma-aminobutyric acid receptor clustering"/>
    <property type="evidence" value="ECO:0007669"/>
    <property type="project" value="TreeGrafter"/>
</dbReference>
<evidence type="ECO:0000256" key="28">
    <source>
        <dbReference type="ARBA" id="ARBA00051501"/>
    </source>
</evidence>
<evidence type="ECO:0000256" key="10">
    <source>
        <dbReference type="ARBA" id="ARBA00022475"/>
    </source>
</evidence>
<keyword evidence="37" id="KW-1185">Reference proteome</keyword>
<evidence type="ECO:0000256" key="17">
    <source>
        <dbReference type="ARBA" id="ARBA00022842"/>
    </source>
</evidence>
<dbReference type="InterPro" id="IPR005111">
    <property type="entry name" value="MoeA_C_domain_IV"/>
</dbReference>
<organism evidence="36 37">
    <name type="scientific">Oreochromis niloticus</name>
    <name type="common">Nile tilapia</name>
    <name type="synonym">Tilapia nilotica</name>
    <dbReference type="NCBI Taxonomy" id="8128"/>
    <lineage>
        <taxon>Eukaryota</taxon>
        <taxon>Metazoa</taxon>
        <taxon>Chordata</taxon>
        <taxon>Craniata</taxon>
        <taxon>Vertebrata</taxon>
        <taxon>Euteleostomi</taxon>
        <taxon>Actinopterygii</taxon>
        <taxon>Neopterygii</taxon>
        <taxon>Teleostei</taxon>
        <taxon>Neoteleostei</taxon>
        <taxon>Acanthomorphata</taxon>
        <taxon>Ovalentaria</taxon>
        <taxon>Cichlomorphae</taxon>
        <taxon>Cichliformes</taxon>
        <taxon>Cichlidae</taxon>
        <taxon>African cichlids</taxon>
        <taxon>Pseudocrenilabrinae</taxon>
        <taxon>Oreochromini</taxon>
        <taxon>Oreochromis</taxon>
    </lineage>
</organism>
<feature type="compositionally biased region" description="Low complexity" evidence="34">
    <location>
        <begin position="241"/>
        <end position="253"/>
    </location>
</feature>
<keyword evidence="24" id="KW-0966">Cell projection</keyword>
<dbReference type="GO" id="GO:0061598">
    <property type="term" value="F:molybdopterin adenylyltransferase activity"/>
    <property type="evidence" value="ECO:0007669"/>
    <property type="project" value="UniProtKB-UniRule"/>
</dbReference>
<keyword evidence="21" id="KW-0206">Cytoskeleton</keyword>
<evidence type="ECO:0000256" key="12">
    <source>
        <dbReference type="ARBA" id="ARBA00022505"/>
    </source>
</evidence>
<keyword evidence="14 33" id="KW-0479">Metal-binding</keyword>
<dbReference type="GO" id="GO:0030425">
    <property type="term" value="C:dendrite"/>
    <property type="evidence" value="ECO:0007669"/>
    <property type="project" value="UniProtKB-SubCell"/>
</dbReference>
<evidence type="ECO:0000256" key="1">
    <source>
        <dbReference type="ARBA" id="ARBA00001946"/>
    </source>
</evidence>
<dbReference type="GO" id="GO:0014069">
    <property type="term" value="C:postsynaptic density"/>
    <property type="evidence" value="ECO:0007669"/>
    <property type="project" value="UniProtKB-SubCell"/>
</dbReference>
<keyword evidence="19" id="KW-0472">Membrane</keyword>
<evidence type="ECO:0000256" key="34">
    <source>
        <dbReference type="SAM" id="MobiDB-lite"/>
    </source>
</evidence>
<dbReference type="Gene3D" id="3.90.105.10">
    <property type="entry name" value="Molybdopterin biosynthesis moea protein, domain 2"/>
    <property type="match status" value="1"/>
</dbReference>
<keyword evidence="20 33" id="KW-0501">Molybdenum cofactor biosynthesis</keyword>
<reference evidence="36" key="3">
    <citation type="submission" date="2025-09" db="UniProtKB">
        <authorList>
            <consortium name="Ensembl"/>
        </authorList>
    </citation>
    <scope>IDENTIFICATION</scope>
</reference>
<dbReference type="GO" id="GO:0099634">
    <property type="term" value="C:postsynaptic specialization membrane"/>
    <property type="evidence" value="ECO:0007669"/>
    <property type="project" value="GOC"/>
</dbReference>
<dbReference type="PANTHER" id="PTHR10192:SF32">
    <property type="entry name" value="GEPHYRIN B ISOFORM X1"/>
    <property type="match status" value="1"/>
</dbReference>
<comment type="subcellular location">
    <subcellularLocation>
        <location evidence="3">Cell projection</location>
        <location evidence="3">Dendrite</location>
    </subcellularLocation>
    <subcellularLocation>
        <location evidence="2">Cytoplasm</location>
        <location evidence="2">Cytoskeleton</location>
    </subcellularLocation>
    <subcellularLocation>
        <location evidence="4">Cytoplasm</location>
        <location evidence="4">Cytosol</location>
    </subcellularLocation>
    <subcellularLocation>
        <location evidence="31">Postsynaptic cell membrane</location>
        <topology evidence="31">Lipid-anchor</topology>
        <orientation evidence="31">Cytoplasmic side</orientation>
    </subcellularLocation>
    <subcellularLocation>
        <location evidence="26">Postsynaptic density</location>
    </subcellularLocation>
</comment>
<evidence type="ECO:0000256" key="25">
    <source>
        <dbReference type="ARBA" id="ARBA00023288"/>
    </source>
</evidence>
<comment type="catalytic activity">
    <reaction evidence="28">
        <text>molybdopterin + ATP + H(+) = adenylyl-molybdopterin + diphosphate</text>
        <dbReference type="Rhea" id="RHEA:31331"/>
        <dbReference type="ChEBI" id="CHEBI:15378"/>
        <dbReference type="ChEBI" id="CHEBI:30616"/>
        <dbReference type="ChEBI" id="CHEBI:33019"/>
        <dbReference type="ChEBI" id="CHEBI:58698"/>
        <dbReference type="ChEBI" id="CHEBI:62727"/>
        <dbReference type="EC" id="2.7.7.75"/>
    </reaction>
    <physiologicalReaction direction="left-to-right" evidence="28">
        <dbReference type="Rhea" id="RHEA:31332"/>
    </physiologicalReaction>
</comment>
<evidence type="ECO:0000256" key="6">
    <source>
        <dbReference type="ARBA" id="ARBA00007589"/>
    </source>
</evidence>
<keyword evidence="10" id="KW-1003">Cell membrane</keyword>
<dbReference type="Ensembl" id="ENSONIT00000086147.1">
    <property type="protein sequence ID" value="ENSONIP00000045010.1"/>
    <property type="gene ID" value="ENSONIG00000005910.2"/>
</dbReference>
<protein>
    <recommendedName>
        <fullName evidence="32">Gephyrin</fullName>
        <ecNumber evidence="9">2.10.1.1</ecNumber>
        <ecNumber evidence="8">2.7.7.75</ecNumber>
    </recommendedName>
</protein>
<dbReference type="PROSITE" id="PS01079">
    <property type="entry name" value="MOCF_BIOSYNTHESIS_2"/>
    <property type="match status" value="1"/>
</dbReference>
<evidence type="ECO:0000256" key="7">
    <source>
        <dbReference type="ARBA" id="ARBA00008339"/>
    </source>
</evidence>
<dbReference type="NCBIfam" id="TIGR00177">
    <property type="entry name" value="molyb_syn"/>
    <property type="match status" value="2"/>
</dbReference>
<comment type="function">
    <text evidence="30">Microtubule-associated protein involved in membrane protein-cytoskeleton interactions. It is thought to anchor the inhibitory glycine receptor (GLYR) to subsynaptic microtubules. Acts as a major instructive molecule at inhibitory synapses, where it also clusters GABA type A receptors.</text>
</comment>
<evidence type="ECO:0000256" key="26">
    <source>
        <dbReference type="ARBA" id="ARBA00034105"/>
    </source>
</evidence>
<keyword evidence="25" id="KW-0449">Lipoprotein</keyword>
<sequence length="765" mass="82911">MASDGMILTNHDHQIRVGVLTVSDSCFRNLAEDRSGVNLKDLVHDPSLLGGMIAAYKIVPDEIDEIKETLVDWCDEKELNLILTTGGTGFAPRDVTPEFIFEYCSLDSGATKEVIEREAPGMSLAMLMGSLNVTPLGMLSRPVCGIRGKTLIINLPGSKKGSQECFQFILPALPHAIDLLRDAVVKVKEAADELEDLPSPPPPLSPPPNSSPRRQTEDKGVQCEEEDEEKKDSGVASTEDSSSSHITAASIAAKVPGQRRGEGRIPDSIISRGVQVLPRDAASLSTTPSESPRAQATSRLSTASCPTPKVSKRTVHPVQSRCSSKENILRSSHSAVDITKVARRHRMSPFPLTSMDKAFITVLEMTAVLGTEIINYRDGMGRVLAQDVYAKDNLPPFPASVKDGYAVRAADGPGDRFIIGESQAGEQPTQTVMPGQVMRVTTGAPIPCGADAVVQVEDTELLRESEDGTEELEVRILVQARPGQDIRPIGHDIKRGECVLAKGTHMGPSEIGLLATVGVTEVEVQKFPVVAVMSTGNELLNPEDDLHPGKIRDSNRSTLLATIQEHGYPTINLGIVGDNPDDLLNALNEGISRADVIITSGGVSMGEKDYLKQVLDIDLHAQIHFGRVFMKPGLPTTFATLDIDGARKLIFALPGNPVSAVVTCNLFVIPALRKMQGILDPRPTIIKARLSCDVKLDPRPEYHRCILTWHHQEPLPWAQSTGNQVNSRLMSMRSANGLLMLPPKTEQYVELHKGEVVDVMVIGRL</sequence>
<evidence type="ECO:0000256" key="22">
    <source>
        <dbReference type="ARBA" id="ARBA00023257"/>
    </source>
</evidence>
<dbReference type="InterPro" id="IPR036425">
    <property type="entry name" value="MoaB/Mog-like_dom_sf"/>
</dbReference>
<evidence type="ECO:0000256" key="5">
    <source>
        <dbReference type="ARBA" id="ARBA00005046"/>
    </source>
</evidence>
<evidence type="ECO:0000256" key="21">
    <source>
        <dbReference type="ARBA" id="ARBA00023212"/>
    </source>
</evidence>
<feature type="domain" description="MoaB/Mog" evidence="35">
    <location>
        <begin position="18"/>
        <end position="176"/>
    </location>
</feature>
<feature type="domain" description="MoaB/Mog" evidence="35">
    <location>
        <begin position="531"/>
        <end position="674"/>
    </location>
</feature>
<evidence type="ECO:0000256" key="18">
    <source>
        <dbReference type="ARBA" id="ARBA00023018"/>
    </source>
</evidence>